<evidence type="ECO:0000313" key="2">
    <source>
        <dbReference type="Proteomes" id="UP001165960"/>
    </source>
</evidence>
<keyword evidence="2" id="KW-1185">Reference proteome</keyword>
<reference evidence="1" key="1">
    <citation type="submission" date="2022-04" db="EMBL/GenBank/DDBJ databases">
        <title>Genome of the entomopathogenic fungus Entomophthora muscae.</title>
        <authorList>
            <person name="Elya C."/>
            <person name="Lovett B.R."/>
            <person name="Lee E."/>
            <person name="Macias A.M."/>
            <person name="Hajek A.E."/>
            <person name="De Bivort B.L."/>
            <person name="Kasson M.T."/>
            <person name="De Fine Licht H.H."/>
            <person name="Stajich J.E."/>
        </authorList>
    </citation>
    <scope>NUCLEOTIDE SEQUENCE</scope>
    <source>
        <strain evidence="1">Berkeley</strain>
    </source>
</reference>
<proteinExistence type="predicted"/>
<comment type="caution">
    <text evidence="1">The sequence shown here is derived from an EMBL/GenBank/DDBJ whole genome shotgun (WGS) entry which is preliminary data.</text>
</comment>
<gene>
    <name evidence="1" type="ORF">DSO57_1027166</name>
</gene>
<evidence type="ECO:0000313" key="1">
    <source>
        <dbReference type="EMBL" id="KAJ9076350.1"/>
    </source>
</evidence>
<organism evidence="1 2">
    <name type="scientific">Entomophthora muscae</name>
    <dbReference type="NCBI Taxonomy" id="34485"/>
    <lineage>
        <taxon>Eukaryota</taxon>
        <taxon>Fungi</taxon>
        <taxon>Fungi incertae sedis</taxon>
        <taxon>Zoopagomycota</taxon>
        <taxon>Entomophthoromycotina</taxon>
        <taxon>Entomophthoromycetes</taxon>
        <taxon>Entomophthorales</taxon>
        <taxon>Entomophthoraceae</taxon>
        <taxon>Entomophthora</taxon>
    </lineage>
</organism>
<protein>
    <submittedName>
        <fullName evidence="1">Uncharacterized protein</fullName>
    </submittedName>
</protein>
<dbReference type="EMBL" id="QTSX02002293">
    <property type="protein sequence ID" value="KAJ9076350.1"/>
    <property type="molecule type" value="Genomic_DNA"/>
</dbReference>
<accession>A0ACC2TPC4</accession>
<sequence length="291" mass="31672">MENEKKSTSRGLKSKSQTNQFPVDRTRAGIEQRSLLDFGDEVDFLSRSLSRANLDGGFGSFGASATGNNLNFYTPQPKTSQLASIFASPNPSQFSMSLPGMQPYPSEEKFPSTNSFFTSNQAASSFSDRIRGDFIASNFNFGFSDEHDLLPSSLDELLTPTELQMRRTKASMMSRPGFMNRSQTQESLGLSPAASKALNDFDGYFPGSLPSGSSLGITERHALQESGDLNASTLLGQSFNSDDIHVVMSEQDQDLKDGSSSSQSFENKKEDGASVSTGMDDDIPFHMDGDF</sequence>
<name>A0ACC2TPC4_9FUNG</name>
<dbReference type="Proteomes" id="UP001165960">
    <property type="component" value="Unassembled WGS sequence"/>
</dbReference>